<reference evidence="1 2" key="2">
    <citation type="journal article" date="2016" name="Science">
        <title>A bacterium that degrades and assimilates poly(ethylene terephthalate).</title>
        <authorList>
            <person name="Yoshida S."/>
            <person name="Hiraga K."/>
            <person name="Takehana T."/>
            <person name="Taniguchi I."/>
            <person name="Yamaji H."/>
            <person name="Maeda Y."/>
            <person name="Toyohara K."/>
            <person name="Miyamoto K."/>
            <person name="Kimura Y."/>
            <person name="Oda K."/>
        </authorList>
    </citation>
    <scope>NUCLEOTIDE SEQUENCE [LARGE SCALE GENOMIC DNA]</scope>
    <source>
        <strain evidence="2">NBRC 110686 / TISTR 2288 / 201-F6</strain>
    </source>
</reference>
<reference evidence="2" key="1">
    <citation type="submission" date="2015-07" db="EMBL/GenBank/DDBJ databases">
        <title>Discovery of a poly(ethylene terephthalate assimilation.</title>
        <authorList>
            <person name="Yoshida S."/>
            <person name="Hiraga K."/>
            <person name="Takehana T."/>
            <person name="Taniguchi I."/>
            <person name="Yamaji H."/>
            <person name="Maeda Y."/>
            <person name="Toyohara K."/>
            <person name="Miyamoto K."/>
            <person name="Kimura Y."/>
            <person name="Oda K."/>
        </authorList>
    </citation>
    <scope>NUCLEOTIDE SEQUENCE [LARGE SCALE GENOMIC DNA]</scope>
    <source>
        <strain evidence="2">NBRC 110686 / TISTR 2288 / 201-F6</strain>
    </source>
</reference>
<dbReference type="NCBIfam" id="TIGR03738">
    <property type="entry name" value="PRTRC_C"/>
    <property type="match status" value="1"/>
</dbReference>
<dbReference type="RefSeq" id="WP_054018129.1">
    <property type="nucleotide sequence ID" value="NZ_BBYR01000005.1"/>
</dbReference>
<sequence>MSIVVAALARCFKYNGMTLPDIPGMSVEQVKEVYAAQYPELLTAEAQVGEVVRGVQEIAFKRAVGTKG</sequence>
<evidence type="ECO:0000313" key="2">
    <source>
        <dbReference type="Proteomes" id="UP000037660"/>
    </source>
</evidence>
<dbReference type="Pfam" id="PF14454">
    <property type="entry name" value="Prok_Ub"/>
    <property type="match status" value="1"/>
</dbReference>
<proteinExistence type="predicted"/>
<dbReference type="EMBL" id="BBYR01000005">
    <property type="protein sequence ID" value="GAP33969.1"/>
    <property type="molecule type" value="Genomic_DNA"/>
</dbReference>
<evidence type="ECO:0000313" key="1">
    <source>
        <dbReference type="EMBL" id="GAP33969.1"/>
    </source>
</evidence>
<organism evidence="1 2">
    <name type="scientific">Piscinibacter sakaiensis</name>
    <name type="common">Ideonella sakaiensis</name>
    <dbReference type="NCBI Taxonomy" id="1547922"/>
    <lineage>
        <taxon>Bacteria</taxon>
        <taxon>Pseudomonadati</taxon>
        <taxon>Pseudomonadota</taxon>
        <taxon>Betaproteobacteria</taxon>
        <taxon>Burkholderiales</taxon>
        <taxon>Sphaerotilaceae</taxon>
        <taxon>Piscinibacter</taxon>
    </lineage>
</organism>
<accession>A0A0K8NUM2</accession>
<dbReference type="STRING" id="1547922.ISF6_3395"/>
<dbReference type="AlphaFoldDB" id="A0A0K8NUM2"/>
<comment type="caution">
    <text evidence="1">The sequence shown here is derived from an EMBL/GenBank/DDBJ whole genome shotgun (WGS) entry which is preliminary data.</text>
</comment>
<dbReference type="InterPro" id="IPR032866">
    <property type="entry name" value="Prok_Ub"/>
</dbReference>
<protein>
    <recommendedName>
        <fullName evidence="3">PRTRC system protein C</fullName>
    </recommendedName>
</protein>
<name>A0A0K8NUM2_PISS1</name>
<dbReference type="OrthoDB" id="71754at2"/>
<evidence type="ECO:0008006" key="3">
    <source>
        <dbReference type="Google" id="ProtNLM"/>
    </source>
</evidence>
<dbReference type="Proteomes" id="UP000037660">
    <property type="component" value="Unassembled WGS sequence"/>
</dbReference>
<dbReference type="InterPro" id="IPR022289">
    <property type="entry name" value="PRTRC_protein-C"/>
</dbReference>
<gene>
    <name evidence="1" type="ORF">ISF6_3395</name>
</gene>
<keyword evidence="2" id="KW-1185">Reference proteome</keyword>